<feature type="coiled-coil region" evidence="7">
    <location>
        <begin position="148"/>
        <end position="208"/>
    </location>
</feature>
<keyword evidence="5 7" id="KW-0574">Periplasm</keyword>
<dbReference type="Pfam" id="PF25954">
    <property type="entry name" value="Beta-barrel_RND_2"/>
    <property type="match status" value="1"/>
</dbReference>
<evidence type="ECO:0000256" key="4">
    <source>
        <dbReference type="ARBA" id="ARBA00022729"/>
    </source>
</evidence>
<dbReference type="SMR" id="A0A090NX35"/>
<name>A0A090NX35_SHIDY</name>
<evidence type="ECO:0000313" key="10">
    <source>
        <dbReference type="EMBL" id="ESU78823.1"/>
    </source>
</evidence>
<dbReference type="SUPFAM" id="SSF111369">
    <property type="entry name" value="HlyD-like secretion proteins"/>
    <property type="match status" value="3"/>
</dbReference>
<dbReference type="Gene3D" id="2.40.30.170">
    <property type="match status" value="1"/>
</dbReference>
<evidence type="ECO:0000256" key="3">
    <source>
        <dbReference type="ARBA" id="ARBA00013940"/>
    </source>
</evidence>
<dbReference type="FunFam" id="1.10.287.470:FF:000004">
    <property type="entry name" value="UPF0194 membrane protein YbhG"/>
    <property type="match status" value="1"/>
</dbReference>
<evidence type="ECO:0000313" key="11">
    <source>
        <dbReference type="Proteomes" id="UP000017944"/>
    </source>
</evidence>
<dbReference type="Proteomes" id="UP000017944">
    <property type="component" value="Unassembled WGS sequence"/>
</dbReference>
<evidence type="ECO:0000256" key="1">
    <source>
        <dbReference type="ARBA" id="ARBA00004418"/>
    </source>
</evidence>
<evidence type="ECO:0000259" key="8">
    <source>
        <dbReference type="Pfam" id="PF25881"/>
    </source>
</evidence>
<dbReference type="HAMAP" id="MF_01304">
    <property type="entry name" value="UPF0194"/>
    <property type="match status" value="1"/>
</dbReference>
<dbReference type="PATRIC" id="fig|1401327.3.peg.2391"/>
<comment type="subcellular location">
    <subcellularLocation>
        <location evidence="1">Periplasm</location>
    </subcellularLocation>
</comment>
<protein>
    <recommendedName>
        <fullName evidence="3 7">UPF0194 membrane protein YbhG</fullName>
    </recommendedName>
</protein>
<dbReference type="FunFam" id="2.40.50.100:FF:000025">
    <property type="entry name" value="UPF0194 membrane protein YbhG"/>
    <property type="match status" value="1"/>
</dbReference>
<organism evidence="10 11">
    <name type="scientific">Shigella dysenteriae WRSd3</name>
    <dbReference type="NCBI Taxonomy" id="1401327"/>
    <lineage>
        <taxon>Bacteria</taxon>
        <taxon>Pseudomonadati</taxon>
        <taxon>Pseudomonadota</taxon>
        <taxon>Gammaproteobacteria</taxon>
        <taxon>Enterobacterales</taxon>
        <taxon>Enterobacteriaceae</taxon>
        <taxon>Shigella</taxon>
    </lineage>
</organism>
<dbReference type="Gene3D" id="2.40.50.100">
    <property type="match status" value="2"/>
</dbReference>
<dbReference type="NCBIfam" id="NF002939">
    <property type="entry name" value="PRK03598.1"/>
    <property type="match status" value="1"/>
</dbReference>
<evidence type="ECO:0000256" key="7">
    <source>
        <dbReference type="HAMAP-Rule" id="MF_01304"/>
    </source>
</evidence>
<evidence type="ECO:0000256" key="5">
    <source>
        <dbReference type="ARBA" id="ARBA00022764"/>
    </source>
</evidence>
<dbReference type="AlphaFoldDB" id="A0A090NX35"/>
<dbReference type="PANTHER" id="PTHR32347">
    <property type="entry name" value="EFFLUX SYSTEM COMPONENT YKNX-RELATED"/>
    <property type="match status" value="1"/>
</dbReference>
<comment type="similarity">
    <text evidence="2 7">Belongs to the UPF0194 family.</text>
</comment>
<evidence type="ECO:0000256" key="2">
    <source>
        <dbReference type="ARBA" id="ARBA00010602"/>
    </source>
</evidence>
<dbReference type="InterPro" id="IPR022936">
    <property type="entry name" value="UPF0194_membrane_YbhG"/>
</dbReference>
<sequence length="332" mass="36421">MMKKTVVIGLAVVVLAAVVAGGYWWYQSRQDNGLTLYGNVDIRTVNLSFRVGGRVESLAVDEGDAIKAGQVLGELDHKPYEIALMQAKAGVSVAQAQYDLMLAGYRDEEIAQAAAAVKQAQAAYDYAQNFYNRQQGLWKSRTISANDLENARSSRDQAQATLKSAQDKLRQYRSGNREQDIAQAKASLEQAQAQLAQAELNLQDSTLIAPSDGTLLTRAVEPGTVLNEGGTVFTVSLTRPVWVRAYVDERNLDQAQPGRKVLLYTDGRPDKPYHGQIGFVSPTAEFTPKTVETPDLRTDLVYRLRIVVTDADDALRQGMPVTVQFGDEAGHE</sequence>
<dbReference type="FunFam" id="2.40.30.170:FF:000005">
    <property type="entry name" value="UPF0194 membrane protein YbhG"/>
    <property type="match status" value="1"/>
</dbReference>
<gene>
    <name evidence="7" type="primary">ybhG</name>
    <name evidence="10" type="ORF">WRSd3_02580</name>
</gene>
<dbReference type="InterPro" id="IPR050465">
    <property type="entry name" value="UPF0194_transport"/>
</dbReference>
<dbReference type="PANTHER" id="PTHR32347:SF29">
    <property type="entry name" value="UPF0194 MEMBRANE PROTEIN YBHG"/>
    <property type="match status" value="1"/>
</dbReference>
<dbReference type="InterPro" id="IPR059052">
    <property type="entry name" value="HH_YbhG-like"/>
</dbReference>
<keyword evidence="6 7" id="KW-0175">Coiled coil</keyword>
<dbReference type="Gene3D" id="1.10.287.470">
    <property type="entry name" value="Helix hairpin bin"/>
    <property type="match status" value="2"/>
</dbReference>
<dbReference type="InterPro" id="IPR058792">
    <property type="entry name" value="Beta-barrel_RND_2"/>
</dbReference>
<accession>A0A090NX35</accession>
<reference evidence="10 11" key="1">
    <citation type="submission" date="2013-10" db="EMBL/GenBank/DDBJ databases">
        <title>Draft genomes and the virulence plasmids of Sd1617 vaccine constructs: WRSd3 and WRSd5.</title>
        <authorList>
            <person name="Aksomboon Vongsawan A."/>
            <person name="Venkatesan M.M."/>
            <person name="Vaisvil B."/>
            <person name="Emel G."/>
            <person name="Kepatral V."/>
            <person name="Sethabutr O."/>
            <person name="Serichantalergs O."/>
            <person name="Mason C."/>
        </authorList>
    </citation>
    <scope>NUCLEOTIDE SEQUENCE [LARGE SCALE GENOMIC DNA]</scope>
    <source>
        <strain evidence="10 11">WRSd3</strain>
    </source>
</reference>
<proteinExistence type="inferred from homology"/>
<dbReference type="GO" id="GO:0042597">
    <property type="term" value="C:periplasmic space"/>
    <property type="evidence" value="ECO:0007669"/>
    <property type="project" value="UniProtKB-SubCell"/>
</dbReference>
<feature type="domain" description="CusB-like beta-barrel" evidence="9">
    <location>
        <begin position="240"/>
        <end position="328"/>
    </location>
</feature>
<evidence type="ECO:0000259" key="9">
    <source>
        <dbReference type="Pfam" id="PF25954"/>
    </source>
</evidence>
<dbReference type="Pfam" id="PF25881">
    <property type="entry name" value="HH_YBHG"/>
    <property type="match status" value="1"/>
</dbReference>
<evidence type="ECO:0000256" key="6">
    <source>
        <dbReference type="ARBA" id="ARBA00023054"/>
    </source>
</evidence>
<keyword evidence="4 7" id="KW-0732">Signal</keyword>
<dbReference type="EMBL" id="AXUT01000207">
    <property type="protein sequence ID" value="ESU78823.1"/>
    <property type="molecule type" value="Genomic_DNA"/>
</dbReference>
<comment type="caution">
    <text evidence="10">The sequence shown here is derived from an EMBL/GenBank/DDBJ whole genome shotgun (WGS) entry which is preliminary data.</text>
</comment>
<feature type="domain" description="YbhG-like alpha-helical hairpin" evidence="8">
    <location>
        <begin position="75"/>
        <end position="204"/>
    </location>
</feature>